<organism evidence="1">
    <name type="scientific">Arundo donax</name>
    <name type="common">Giant reed</name>
    <name type="synonym">Donax arundinaceus</name>
    <dbReference type="NCBI Taxonomy" id="35708"/>
    <lineage>
        <taxon>Eukaryota</taxon>
        <taxon>Viridiplantae</taxon>
        <taxon>Streptophyta</taxon>
        <taxon>Embryophyta</taxon>
        <taxon>Tracheophyta</taxon>
        <taxon>Spermatophyta</taxon>
        <taxon>Magnoliopsida</taxon>
        <taxon>Liliopsida</taxon>
        <taxon>Poales</taxon>
        <taxon>Poaceae</taxon>
        <taxon>PACMAD clade</taxon>
        <taxon>Arundinoideae</taxon>
        <taxon>Arundineae</taxon>
        <taxon>Arundo</taxon>
    </lineage>
</organism>
<accession>A0A0A8ZQA6</accession>
<evidence type="ECO:0000313" key="1">
    <source>
        <dbReference type="EMBL" id="JAD40976.1"/>
    </source>
</evidence>
<reference evidence="1" key="2">
    <citation type="journal article" date="2015" name="Data Brief">
        <title>Shoot transcriptome of the giant reed, Arundo donax.</title>
        <authorList>
            <person name="Barrero R.A."/>
            <person name="Guerrero F.D."/>
            <person name="Moolhuijzen P."/>
            <person name="Goolsby J.A."/>
            <person name="Tidwell J."/>
            <person name="Bellgard S.E."/>
            <person name="Bellgard M.I."/>
        </authorList>
    </citation>
    <scope>NUCLEOTIDE SEQUENCE</scope>
    <source>
        <tissue evidence="1">Shoot tissue taken approximately 20 cm above the soil surface</tissue>
    </source>
</reference>
<reference evidence="1" key="1">
    <citation type="submission" date="2014-09" db="EMBL/GenBank/DDBJ databases">
        <authorList>
            <person name="Magalhaes I.L.F."/>
            <person name="Oliveira U."/>
            <person name="Santos F.R."/>
            <person name="Vidigal T.H.D.A."/>
            <person name="Brescovit A.D."/>
            <person name="Santos A.J."/>
        </authorList>
    </citation>
    <scope>NUCLEOTIDE SEQUENCE</scope>
    <source>
        <tissue evidence="1">Shoot tissue taken approximately 20 cm above the soil surface</tissue>
    </source>
</reference>
<name>A0A0A8ZQA6_ARUDO</name>
<proteinExistence type="predicted"/>
<dbReference type="EMBL" id="GBRH01256919">
    <property type="protein sequence ID" value="JAD40976.1"/>
    <property type="molecule type" value="Transcribed_RNA"/>
</dbReference>
<dbReference type="AlphaFoldDB" id="A0A0A8ZQA6"/>
<protein>
    <submittedName>
        <fullName evidence="1">Uncharacterized protein</fullName>
    </submittedName>
</protein>
<sequence length="35" mass="4217">MQYVASFPTSKTDHLYALQKRLISKYVDGRERERE</sequence>